<dbReference type="Proteomes" id="UP000326396">
    <property type="component" value="Linkage Group LG18"/>
</dbReference>
<accession>A0A5N6NNA4</accession>
<proteinExistence type="predicted"/>
<dbReference type="AlphaFoldDB" id="A0A5N6NNA4"/>
<evidence type="ECO:0000313" key="2">
    <source>
        <dbReference type="Proteomes" id="UP000326396"/>
    </source>
</evidence>
<gene>
    <name evidence="1" type="ORF">E3N88_18601</name>
</gene>
<comment type="caution">
    <text evidence="1">The sequence shown here is derived from an EMBL/GenBank/DDBJ whole genome shotgun (WGS) entry which is preliminary data.</text>
</comment>
<keyword evidence="2" id="KW-1185">Reference proteome</keyword>
<name>A0A5N6NNA4_9ASTR</name>
<dbReference type="EMBL" id="SZYD01000010">
    <property type="protein sequence ID" value="KAD4981930.1"/>
    <property type="molecule type" value="Genomic_DNA"/>
</dbReference>
<evidence type="ECO:0000313" key="1">
    <source>
        <dbReference type="EMBL" id="KAD4981930.1"/>
    </source>
</evidence>
<protein>
    <submittedName>
        <fullName evidence="1">Uncharacterized protein</fullName>
    </submittedName>
</protein>
<reference evidence="1 2" key="1">
    <citation type="submission" date="2019-05" db="EMBL/GenBank/DDBJ databases">
        <title>Mikania micrantha, genome provides insights into the molecular mechanism of rapid growth.</title>
        <authorList>
            <person name="Liu B."/>
        </authorList>
    </citation>
    <scope>NUCLEOTIDE SEQUENCE [LARGE SCALE GENOMIC DNA]</scope>
    <source>
        <strain evidence="1">NLD-2019</strain>
        <tissue evidence="1">Leaf</tissue>
    </source>
</reference>
<organism evidence="1 2">
    <name type="scientific">Mikania micrantha</name>
    <name type="common">bitter vine</name>
    <dbReference type="NCBI Taxonomy" id="192012"/>
    <lineage>
        <taxon>Eukaryota</taxon>
        <taxon>Viridiplantae</taxon>
        <taxon>Streptophyta</taxon>
        <taxon>Embryophyta</taxon>
        <taxon>Tracheophyta</taxon>
        <taxon>Spermatophyta</taxon>
        <taxon>Magnoliopsida</taxon>
        <taxon>eudicotyledons</taxon>
        <taxon>Gunneridae</taxon>
        <taxon>Pentapetalae</taxon>
        <taxon>asterids</taxon>
        <taxon>campanulids</taxon>
        <taxon>Asterales</taxon>
        <taxon>Asteraceae</taxon>
        <taxon>Asteroideae</taxon>
        <taxon>Heliantheae alliance</taxon>
        <taxon>Eupatorieae</taxon>
        <taxon>Mikania</taxon>
    </lineage>
</organism>
<sequence>MVEKYLISPDFFANYIIYHQSASDLAILRLQYLYHSIKSPHSLKLYLVNPCGAEQEALIVLLADNPFAGRIASPLVDSDSGETALNKLVTE</sequence>